<feature type="transmembrane region" description="Helical" evidence="2">
    <location>
        <begin position="68"/>
        <end position="85"/>
    </location>
</feature>
<feature type="transmembrane region" description="Helical" evidence="2">
    <location>
        <begin position="6"/>
        <end position="27"/>
    </location>
</feature>
<accession>A0ABX3NN22</accession>
<feature type="transmembrane region" description="Helical" evidence="2">
    <location>
        <begin position="155"/>
        <end position="178"/>
    </location>
</feature>
<keyword evidence="2" id="KW-0472">Membrane</keyword>
<keyword evidence="4" id="KW-1185">Reference proteome</keyword>
<evidence type="ECO:0000313" key="3">
    <source>
        <dbReference type="EMBL" id="OQP40259.1"/>
    </source>
</evidence>
<dbReference type="Proteomes" id="UP000192277">
    <property type="component" value="Unassembled WGS sequence"/>
</dbReference>
<gene>
    <name evidence="3" type="ORF">A4D02_15150</name>
</gene>
<evidence type="ECO:0000256" key="2">
    <source>
        <dbReference type="SAM" id="Phobius"/>
    </source>
</evidence>
<comment type="caution">
    <text evidence="3">The sequence shown here is derived from an EMBL/GenBank/DDBJ whole genome shotgun (WGS) entry which is preliminary data.</text>
</comment>
<organism evidence="3 4">
    <name type="scientific">Niastella koreensis</name>
    <dbReference type="NCBI Taxonomy" id="354356"/>
    <lineage>
        <taxon>Bacteria</taxon>
        <taxon>Pseudomonadati</taxon>
        <taxon>Bacteroidota</taxon>
        <taxon>Chitinophagia</taxon>
        <taxon>Chitinophagales</taxon>
        <taxon>Chitinophagaceae</taxon>
        <taxon>Niastella</taxon>
    </lineage>
</organism>
<feature type="transmembrane region" description="Helical" evidence="2">
    <location>
        <begin position="122"/>
        <end position="143"/>
    </location>
</feature>
<keyword evidence="2" id="KW-0812">Transmembrane</keyword>
<feature type="region of interest" description="Disordered" evidence="1">
    <location>
        <begin position="216"/>
        <end position="239"/>
    </location>
</feature>
<name>A0ABX3NN22_9BACT</name>
<proteinExistence type="predicted"/>
<evidence type="ECO:0000313" key="4">
    <source>
        <dbReference type="Proteomes" id="UP000192277"/>
    </source>
</evidence>
<feature type="transmembrane region" description="Helical" evidence="2">
    <location>
        <begin position="39"/>
        <end position="56"/>
    </location>
</feature>
<feature type="transmembrane region" description="Helical" evidence="2">
    <location>
        <begin position="97"/>
        <end position="116"/>
    </location>
</feature>
<keyword evidence="2" id="KW-1133">Transmembrane helix</keyword>
<dbReference type="RefSeq" id="WP_014217854.1">
    <property type="nucleotide sequence ID" value="NZ_LWBO01000077.1"/>
</dbReference>
<dbReference type="EMBL" id="LWBO01000077">
    <property type="protein sequence ID" value="OQP40259.1"/>
    <property type="molecule type" value="Genomic_DNA"/>
</dbReference>
<sequence length="239" mass="26997">MISKSIIYQIVSVLAVGLYFVPMLVVLMKKLWSAIPFRLFALYWLICALANLVEYIHLSPRALDLYTVIYNMLDIPIVLTIFYFSSSSPVVKKFTRIVAPALLAISIVDCIIRGFNTDSLKYVLGGELLIVLSVIVWEIILKLQQIKLTGPVKGLLLIYAALFFEYGTFVVIYIFDYFLPGISTSTDNFLVYYLSSLVALPVAISGFFIKGIKTPPQPAEDERQWAVGSRQWENSFPQT</sequence>
<reference evidence="3 4" key="1">
    <citation type="submission" date="2016-04" db="EMBL/GenBank/DDBJ databases">
        <authorList>
            <person name="Chen L."/>
            <person name="Zhuang W."/>
            <person name="Wang G."/>
        </authorList>
    </citation>
    <scope>NUCLEOTIDE SEQUENCE [LARGE SCALE GENOMIC DNA]</scope>
    <source>
        <strain evidence="4">GR20</strain>
    </source>
</reference>
<protein>
    <submittedName>
        <fullName evidence="3">Uncharacterized protein</fullName>
    </submittedName>
</protein>
<evidence type="ECO:0000256" key="1">
    <source>
        <dbReference type="SAM" id="MobiDB-lite"/>
    </source>
</evidence>
<feature type="transmembrane region" description="Helical" evidence="2">
    <location>
        <begin position="190"/>
        <end position="209"/>
    </location>
</feature>